<accession>A0A8E2E884</accession>
<evidence type="ECO:0000313" key="2">
    <source>
        <dbReference type="Proteomes" id="UP000250266"/>
    </source>
</evidence>
<gene>
    <name evidence="1" type="ORF">K432DRAFT_300721</name>
</gene>
<name>A0A8E2E884_9PEZI</name>
<dbReference type="OrthoDB" id="245563at2759"/>
<organism evidence="1 2">
    <name type="scientific">Lepidopterella palustris CBS 459.81</name>
    <dbReference type="NCBI Taxonomy" id="1314670"/>
    <lineage>
        <taxon>Eukaryota</taxon>
        <taxon>Fungi</taxon>
        <taxon>Dikarya</taxon>
        <taxon>Ascomycota</taxon>
        <taxon>Pezizomycotina</taxon>
        <taxon>Dothideomycetes</taxon>
        <taxon>Pleosporomycetidae</taxon>
        <taxon>Mytilinidiales</taxon>
        <taxon>Argynnaceae</taxon>
        <taxon>Lepidopterella</taxon>
    </lineage>
</organism>
<sequence length="88" mass="9785">TAIMMGDFSTVTSASHVRLFFEKKWNLPWEHGDYFHQIVPPNRNLNLDVVGMNVKMLQVENVDSVVAIFLANVPQGAAVYLPASGLKV</sequence>
<dbReference type="Proteomes" id="UP000250266">
    <property type="component" value="Unassembled WGS sequence"/>
</dbReference>
<evidence type="ECO:0000313" key="1">
    <source>
        <dbReference type="EMBL" id="OCK79029.1"/>
    </source>
</evidence>
<reference evidence="1 2" key="1">
    <citation type="journal article" date="2016" name="Nat. Commun.">
        <title>Ectomycorrhizal ecology is imprinted in the genome of the dominant symbiotic fungus Cenococcum geophilum.</title>
        <authorList>
            <consortium name="DOE Joint Genome Institute"/>
            <person name="Peter M."/>
            <person name="Kohler A."/>
            <person name="Ohm R.A."/>
            <person name="Kuo A."/>
            <person name="Krutzmann J."/>
            <person name="Morin E."/>
            <person name="Arend M."/>
            <person name="Barry K.W."/>
            <person name="Binder M."/>
            <person name="Choi C."/>
            <person name="Clum A."/>
            <person name="Copeland A."/>
            <person name="Grisel N."/>
            <person name="Haridas S."/>
            <person name="Kipfer T."/>
            <person name="LaButti K."/>
            <person name="Lindquist E."/>
            <person name="Lipzen A."/>
            <person name="Maire R."/>
            <person name="Meier B."/>
            <person name="Mihaltcheva S."/>
            <person name="Molinier V."/>
            <person name="Murat C."/>
            <person name="Poggeler S."/>
            <person name="Quandt C.A."/>
            <person name="Sperisen C."/>
            <person name="Tritt A."/>
            <person name="Tisserant E."/>
            <person name="Crous P.W."/>
            <person name="Henrissat B."/>
            <person name="Nehls U."/>
            <person name="Egli S."/>
            <person name="Spatafora J.W."/>
            <person name="Grigoriev I.V."/>
            <person name="Martin F.M."/>
        </authorList>
    </citation>
    <scope>NUCLEOTIDE SEQUENCE [LARGE SCALE GENOMIC DNA]</scope>
    <source>
        <strain evidence="1 2">CBS 459.81</strain>
    </source>
</reference>
<feature type="non-terminal residue" evidence="1">
    <location>
        <position position="1"/>
    </location>
</feature>
<dbReference type="AlphaFoldDB" id="A0A8E2E884"/>
<proteinExistence type="predicted"/>
<keyword evidence="2" id="KW-1185">Reference proteome</keyword>
<dbReference type="EMBL" id="KV745027">
    <property type="protein sequence ID" value="OCK79029.1"/>
    <property type="molecule type" value="Genomic_DNA"/>
</dbReference>
<protein>
    <submittedName>
        <fullName evidence="1">Uncharacterized protein</fullName>
    </submittedName>
</protein>